<evidence type="ECO:0000313" key="3">
    <source>
        <dbReference type="Proteomes" id="UP000293852"/>
    </source>
</evidence>
<organism evidence="2 3">
    <name type="scientific">Xylanimonas ulmi</name>
    <dbReference type="NCBI Taxonomy" id="228973"/>
    <lineage>
        <taxon>Bacteria</taxon>
        <taxon>Bacillati</taxon>
        <taxon>Actinomycetota</taxon>
        <taxon>Actinomycetes</taxon>
        <taxon>Micrococcales</taxon>
        <taxon>Promicromonosporaceae</taxon>
        <taxon>Xylanimonas</taxon>
    </lineage>
</organism>
<keyword evidence="2" id="KW-0645">Protease</keyword>
<protein>
    <submittedName>
        <fullName evidence="2">Putative intracellular protease/amidase</fullName>
    </submittedName>
</protein>
<dbReference type="Proteomes" id="UP000293852">
    <property type="component" value="Unassembled WGS sequence"/>
</dbReference>
<keyword evidence="3" id="KW-1185">Reference proteome</keyword>
<dbReference type="Pfam" id="PF01965">
    <property type="entry name" value="DJ-1_PfpI"/>
    <property type="match status" value="1"/>
</dbReference>
<dbReference type="RefSeq" id="WP_130415122.1">
    <property type="nucleotide sequence ID" value="NZ_SGWX01000001.1"/>
</dbReference>
<dbReference type="PANTHER" id="PTHR43068">
    <property type="entry name" value="SLR1854 PROTEIN"/>
    <property type="match status" value="1"/>
</dbReference>
<evidence type="ECO:0000313" key="2">
    <source>
        <dbReference type="EMBL" id="RZS62007.1"/>
    </source>
</evidence>
<dbReference type="EMBL" id="SGWX01000001">
    <property type="protein sequence ID" value="RZS62007.1"/>
    <property type="molecule type" value="Genomic_DNA"/>
</dbReference>
<comment type="caution">
    <text evidence="2">The sequence shown here is derived from an EMBL/GenBank/DDBJ whole genome shotgun (WGS) entry which is preliminary data.</text>
</comment>
<dbReference type="AlphaFoldDB" id="A0A4Q7M4Y9"/>
<dbReference type="PANTHER" id="PTHR43068:SF1">
    <property type="entry name" value="SLR1854 PROTEIN"/>
    <property type="match status" value="1"/>
</dbReference>
<reference evidence="2 3" key="1">
    <citation type="submission" date="2019-02" db="EMBL/GenBank/DDBJ databases">
        <title>Sequencing the genomes of 1000 actinobacteria strains.</title>
        <authorList>
            <person name="Klenk H.-P."/>
        </authorList>
    </citation>
    <scope>NUCLEOTIDE SEQUENCE [LARGE SCALE GENOMIC DNA]</scope>
    <source>
        <strain evidence="2 3">DSM 16932</strain>
    </source>
</reference>
<dbReference type="SUPFAM" id="SSF52317">
    <property type="entry name" value="Class I glutamine amidotransferase-like"/>
    <property type="match status" value="1"/>
</dbReference>
<accession>A0A4Q7M4Y9</accession>
<evidence type="ECO:0000259" key="1">
    <source>
        <dbReference type="Pfam" id="PF01965"/>
    </source>
</evidence>
<sequence length="192" mass="20985">MRRVGVLIESHYDETEFNLFNEHFAVDGYEVEYLSYLWGQDALTFEGNDHTSEVVVTTCVTTVDPGDYDAIVLIGGYAMDRLRYQVEVAPGAANTAPAVEFLRAAIRLMDAGRLKVGTICHSLWLLCADSALLTGRRVTCAHNVVCDVENAGGVIAYDGAQTTDIVIDGGLITAKHPGVTELFIETLKRELN</sequence>
<keyword evidence="2" id="KW-0378">Hydrolase</keyword>
<dbReference type="InterPro" id="IPR029062">
    <property type="entry name" value="Class_I_gatase-like"/>
</dbReference>
<dbReference type="GO" id="GO:0008233">
    <property type="term" value="F:peptidase activity"/>
    <property type="evidence" value="ECO:0007669"/>
    <property type="project" value="UniProtKB-KW"/>
</dbReference>
<dbReference type="GO" id="GO:0006508">
    <property type="term" value="P:proteolysis"/>
    <property type="evidence" value="ECO:0007669"/>
    <property type="project" value="UniProtKB-KW"/>
</dbReference>
<dbReference type="InterPro" id="IPR002818">
    <property type="entry name" value="DJ-1/PfpI"/>
</dbReference>
<proteinExistence type="predicted"/>
<name>A0A4Q7M4Y9_9MICO</name>
<dbReference type="OrthoDB" id="9792284at2"/>
<dbReference type="Gene3D" id="3.40.50.880">
    <property type="match status" value="1"/>
</dbReference>
<gene>
    <name evidence="2" type="ORF">EV386_2324</name>
</gene>
<feature type="domain" description="DJ-1/PfpI" evidence="1">
    <location>
        <begin position="2"/>
        <end position="187"/>
    </location>
</feature>